<dbReference type="Pfam" id="PF07463">
    <property type="entry name" value="NUMOD4"/>
    <property type="match status" value="1"/>
</dbReference>
<dbReference type="InterPro" id="IPR010902">
    <property type="entry name" value="NUMOD4"/>
</dbReference>
<protein>
    <recommendedName>
        <fullName evidence="5">HNH endonuclease</fullName>
    </recommendedName>
</protein>
<feature type="domain" description="NUMOD4" evidence="1">
    <location>
        <begin position="2"/>
        <end position="42"/>
    </location>
</feature>
<evidence type="ECO:0008006" key="5">
    <source>
        <dbReference type="Google" id="ProtNLM"/>
    </source>
</evidence>
<keyword evidence="4" id="KW-1185">Reference proteome</keyword>
<dbReference type="SUPFAM" id="SSF54060">
    <property type="entry name" value="His-Me finger endonucleases"/>
    <property type="match status" value="1"/>
</dbReference>
<organism evidence="3 4">
    <name type="scientific">uncultured phage cr151_1</name>
    <dbReference type="NCBI Taxonomy" id="2986406"/>
    <lineage>
        <taxon>Viruses</taxon>
        <taxon>Duplodnaviria</taxon>
        <taxon>Heunggongvirae</taxon>
        <taxon>Uroviricota</taxon>
        <taxon>Caudoviricetes</taxon>
        <taxon>Crassvirales</taxon>
        <taxon>Steigviridae</taxon>
        <taxon>Asinivirinae</taxon>
        <taxon>Kolpuevirus</taxon>
        <taxon>Kolpuevirus coli</taxon>
    </lineage>
</organism>
<dbReference type="Proteomes" id="UP000827406">
    <property type="component" value="Segment"/>
</dbReference>
<evidence type="ECO:0000259" key="1">
    <source>
        <dbReference type="Pfam" id="PF07463"/>
    </source>
</evidence>
<accession>A0AAE7S0E4</accession>
<dbReference type="InterPro" id="IPR003615">
    <property type="entry name" value="HNH_nuc"/>
</dbReference>
<evidence type="ECO:0000259" key="2">
    <source>
        <dbReference type="Pfam" id="PF13392"/>
    </source>
</evidence>
<sequence length="166" mass="19304">MKDLKGFEEYYSITEDGRIFSKRGQKFLKTSLKENGYVYIELNVEGNVYYKRVHRLVAETYIPNPDNKLMVNHKDGNKSNNHYTNLEWVSGSENNIHAIRNGLFDPKKQSHTYVIIDSEGNELCRAIGYTELLSKTDFKKSSMYNYIKSGEIKRGMYKGCSIISYK</sequence>
<dbReference type="EMBL" id="MZ130478">
    <property type="protein sequence ID" value="QWM89390.1"/>
    <property type="molecule type" value="Genomic_DNA"/>
</dbReference>
<dbReference type="GO" id="GO:0016788">
    <property type="term" value="F:hydrolase activity, acting on ester bonds"/>
    <property type="evidence" value="ECO:0007669"/>
    <property type="project" value="InterPro"/>
</dbReference>
<proteinExistence type="predicted"/>
<name>A0AAE7S0E4_9CAUD</name>
<dbReference type="InterPro" id="IPR044925">
    <property type="entry name" value="His-Me_finger_sf"/>
</dbReference>
<evidence type="ECO:0000313" key="3">
    <source>
        <dbReference type="EMBL" id="QWM89390.1"/>
    </source>
</evidence>
<dbReference type="KEGG" id="vg:75691824"/>
<gene>
    <name evidence="3" type="primary">gp_16054</name>
</gene>
<reference evidence="3 4" key="1">
    <citation type="submission" date="2021-04" db="EMBL/GenBank/DDBJ databases">
        <authorList>
            <person name="Shkoporov A.N."/>
            <person name="Stockdale S.R."/>
            <person name="Guerin E."/>
            <person name="Ross R.P."/>
            <person name="Hill C."/>
        </authorList>
    </citation>
    <scope>NUCLEOTIDE SEQUENCE [LARGE SCALE GENOMIC DNA]</scope>
    <source>
        <strain evidence="4">cr151_1</strain>
    </source>
</reference>
<feature type="domain" description="HNH nuclease" evidence="2">
    <location>
        <begin position="52"/>
        <end position="95"/>
    </location>
</feature>
<dbReference type="Gene3D" id="3.90.75.20">
    <property type="match status" value="1"/>
</dbReference>
<evidence type="ECO:0000313" key="4">
    <source>
        <dbReference type="Proteomes" id="UP000827406"/>
    </source>
</evidence>
<dbReference type="GeneID" id="75691824"/>
<dbReference type="Pfam" id="PF13392">
    <property type="entry name" value="HNH_3"/>
    <property type="match status" value="1"/>
</dbReference>
<dbReference type="RefSeq" id="YP_010358962.1">
    <property type="nucleotide sequence ID" value="NC_062768.1"/>
</dbReference>